<organism evidence="2 3">
    <name type="scientific">Leptospira montravelensis</name>
    <dbReference type="NCBI Taxonomy" id="2484961"/>
    <lineage>
        <taxon>Bacteria</taxon>
        <taxon>Pseudomonadati</taxon>
        <taxon>Spirochaetota</taxon>
        <taxon>Spirochaetia</taxon>
        <taxon>Leptospirales</taxon>
        <taxon>Leptospiraceae</taxon>
        <taxon>Leptospira</taxon>
    </lineage>
</organism>
<comment type="caution">
    <text evidence="2">The sequence shown here is derived from an EMBL/GenBank/DDBJ whole genome shotgun (WGS) entry which is preliminary data.</text>
</comment>
<name>A0ABY2LRE1_9LEPT</name>
<gene>
    <name evidence="2" type="ORF">EHQ31_08170</name>
</gene>
<keyword evidence="1" id="KW-1133">Transmembrane helix</keyword>
<keyword evidence="3" id="KW-1185">Reference proteome</keyword>
<keyword evidence="1" id="KW-0812">Transmembrane</keyword>
<evidence type="ECO:0000256" key="1">
    <source>
        <dbReference type="SAM" id="Phobius"/>
    </source>
</evidence>
<feature type="transmembrane region" description="Helical" evidence="1">
    <location>
        <begin position="133"/>
        <end position="158"/>
    </location>
</feature>
<evidence type="ECO:0000313" key="2">
    <source>
        <dbReference type="EMBL" id="TGL02659.1"/>
    </source>
</evidence>
<evidence type="ECO:0000313" key="3">
    <source>
        <dbReference type="Proteomes" id="UP000297465"/>
    </source>
</evidence>
<dbReference type="NCBIfam" id="NF047493">
    <property type="entry name" value="LB_053_fam"/>
    <property type="match status" value="1"/>
</dbReference>
<accession>A0ABY2LRE1</accession>
<keyword evidence="1" id="KW-0472">Membrane</keyword>
<dbReference type="EMBL" id="RQFO01000011">
    <property type="protein sequence ID" value="TGL02659.1"/>
    <property type="molecule type" value="Genomic_DNA"/>
</dbReference>
<evidence type="ECO:0008006" key="4">
    <source>
        <dbReference type="Google" id="ProtNLM"/>
    </source>
</evidence>
<dbReference type="Proteomes" id="UP000297465">
    <property type="component" value="Unassembled WGS sequence"/>
</dbReference>
<proteinExistence type="predicted"/>
<sequence>MAKYLIIFFLTSIPIFAHPKEFILENDIYVGDTVHYQIELTEEDEHNLEVIDGDFYEDDTMPSFKIFNTTKENSKLKTSIIFYKPGNFRVPVSWTKNNDPKKSELNIVVKSQLLGNEPDIEDIEPPIAFSGPYFFRLFIILLITGVNVYLLYALYIYWKSKQTIVDAIWEKQPVFEEKTRRLHNIETYLQSDQILEKIFAFKISEYLKETYSQKLGQNLLGKTDSEFLAQLFDKTHIKDSILRELRIYFRKTKYDNNLTEISKEKALTIWEKIKQDFEL</sequence>
<reference evidence="3" key="1">
    <citation type="journal article" date="2019" name="PLoS Negl. Trop. Dis.">
        <title>Revisiting the worldwide diversity of Leptospira species in the environment.</title>
        <authorList>
            <person name="Vincent A.T."/>
            <person name="Schiettekatte O."/>
            <person name="Bourhy P."/>
            <person name="Veyrier F.J."/>
            <person name="Picardeau M."/>
        </authorList>
    </citation>
    <scope>NUCLEOTIDE SEQUENCE [LARGE SCALE GENOMIC DNA]</scope>
    <source>
        <strain evidence="3">201800278</strain>
    </source>
</reference>
<protein>
    <recommendedName>
        <fullName evidence="4">DUF4129 domain-containing protein</fullName>
    </recommendedName>
</protein>
<dbReference type="RefSeq" id="WP_135568360.1">
    <property type="nucleotide sequence ID" value="NZ_RQFN01000007.1"/>
</dbReference>